<keyword evidence="2" id="KW-0413">Isomerase</keyword>
<dbReference type="InterPro" id="IPR016088">
    <property type="entry name" value="Chalcone_isomerase_3-sand"/>
</dbReference>
<gene>
    <name evidence="2" type="ORF">MAM1_0021d01847</name>
</gene>
<dbReference type="OrthoDB" id="18193at2759"/>
<organism evidence="2">
    <name type="scientific">Mucor ambiguus</name>
    <dbReference type="NCBI Taxonomy" id="91626"/>
    <lineage>
        <taxon>Eukaryota</taxon>
        <taxon>Fungi</taxon>
        <taxon>Fungi incertae sedis</taxon>
        <taxon>Mucoromycota</taxon>
        <taxon>Mucoromycotina</taxon>
        <taxon>Mucoromycetes</taxon>
        <taxon>Mucorales</taxon>
        <taxon>Mucorineae</taxon>
        <taxon>Mucoraceae</taxon>
        <taxon>Mucor</taxon>
    </lineage>
</organism>
<dbReference type="STRING" id="91626.A0A0C9M6K1"/>
<dbReference type="InterPro" id="IPR016089">
    <property type="entry name" value="Chalcone_isomerase_bundle_sf"/>
</dbReference>
<dbReference type="Proteomes" id="UP000053815">
    <property type="component" value="Unassembled WGS sequence"/>
</dbReference>
<name>A0A0C9M6K1_9FUNG</name>
<dbReference type="SUPFAM" id="SSF54626">
    <property type="entry name" value="Chalcone isomerase"/>
    <property type="match status" value="1"/>
</dbReference>
<dbReference type="AlphaFoldDB" id="A0A0C9M6K1"/>
<accession>A0A0C9M6K1</accession>
<dbReference type="PANTHER" id="PTHR47284:SF3">
    <property type="entry name" value="FATTY-ACID-BINDING PROTEIN 2"/>
    <property type="match status" value="1"/>
</dbReference>
<dbReference type="EMBL" id="DF836310">
    <property type="protein sequence ID" value="GAN02404.1"/>
    <property type="molecule type" value="Genomic_DNA"/>
</dbReference>
<keyword evidence="3" id="KW-1185">Reference proteome</keyword>
<dbReference type="Pfam" id="PF16035">
    <property type="entry name" value="Chalcone_2"/>
    <property type="match status" value="1"/>
</dbReference>
<dbReference type="GO" id="GO:0016872">
    <property type="term" value="F:intramolecular lyase activity"/>
    <property type="evidence" value="ECO:0007669"/>
    <property type="project" value="InterPro"/>
</dbReference>
<evidence type="ECO:0000313" key="3">
    <source>
        <dbReference type="Proteomes" id="UP000053815"/>
    </source>
</evidence>
<feature type="domain" description="Chalcone isomerase" evidence="1">
    <location>
        <begin position="97"/>
        <end position="271"/>
    </location>
</feature>
<evidence type="ECO:0000259" key="1">
    <source>
        <dbReference type="Pfam" id="PF16035"/>
    </source>
</evidence>
<dbReference type="PANTHER" id="PTHR47284">
    <property type="entry name" value="FATTY-ACID-BINDING PROTEIN 2"/>
    <property type="match status" value="1"/>
</dbReference>
<sequence>MLRLSRTFARLPKTCASSRFNASRTLTTSIAHNSSWKANASKHVALTALGAGLATTCYLAFSSPAYSEAPAYAGTVEDPATNLVFPINLNTDNEWKRLIGLGVRAVTFLNMNVYVVGMYMKGEDIGELRKLDGWKDFDKDKFLQDTDLAEQFLDQPYALSIRLVPTRATNTQHLRDGFLRLLMQRMKDQDMSEDEEREVLKAIQEFKSNFVSMRVKKDSEFIFTKTKEGGLKLVYEGKDYGTVENPWLAKNFFMAYLNPKAPSSEAALHDIADGFERLMKEN</sequence>
<dbReference type="Gene3D" id="1.10.890.20">
    <property type="match status" value="1"/>
</dbReference>
<protein>
    <submittedName>
        <fullName evidence="2">Chalcone isomerase</fullName>
    </submittedName>
</protein>
<dbReference type="InterPro" id="IPR016087">
    <property type="entry name" value="Chalcone_isomerase"/>
</dbReference>
<proteinExistence type="predicted"/>
<reference evidence="2" key="1">
    <citation type="submission" date="2014-09" db="EMBL/GenBank/DDBJ databases">
        <title>Draft genome sequence of an oleaginous Mucoromycotina fungus Mucor ambiguus NBRC6742.</title>
        <authorList>
            <person name="Takeda I."/>
            <person name="Yamane N."/>
            <person name="Morita T."/>
            <person name="Tamano K."/>
            <person name="Machida M."/>
            <person name="Baker S."/>
            <person name="Koike H."/>
        </authorList>
    </citation>
    <scope>NUCLEOTIDE SEQUENCE</scope>
    <source>
        <strain evidence="2">NBRC 6742</strain>
    </source>
</reference>
<dbReference type="InterPro" id="IPR036298">
    <property type="entry name" value="Chalcone_isomerase_sf"/>
</dbReference>
<evidence type="ECO:0000313" key="2">
    <source>
        <dbReference type="EMBL" id="GAN02404.1"/>
    </source>
</evidence>
<dbReference type="Gene3D" id="3.50.70.10">
    <property type="match status" value="1"/>
</dbReference>